<dbReference type="Gene3D" id="3.30.1120.10">
    <property type="match status" value="1"/>
</dbReference>
<evidence type="ECO:0000256" key="1">
    <source>
        <dbReference type="ARBA" id="ARBA00008779"/>
    </source>
</evidence>
<feature type="signal peptide" evidence="5">
    <location>
        <begin position="1"/>
        <end position="24"/>
    </location>
</feature>
<organism evidence="7 8">
    <name type="scientific">Maribellus luteus</name>
    <dbReference type="NCBI Taxonomy" id="2305463"/>
    <lineage>
        <taxon>Bacteria</taxon>
        <taxon>Pseudomonadati</taxon>
        <taxon>Bacteroidota</taxon>
        <taxon>Bacteroidia</taxon>
        <taxon>Marinilabiliales</taxon>
        <taxon>Prolixibacteraceae</taxon>
        <taxon>Maribellus</taxon>
    </lineage>
</organism>
<dbReference type="PANTHER" id="PTHR42693">
    <property type="entry name" value="ARYLSULFATASE FAMILY MEMBER"/>
    <property type="match status" value="1"/>
</dbReference>
<evidence type="ECO:0000313" key="7">
    <source>
        <dbReference type="EMBL" id="RIJ45824.1"/>
    </source>
</evidence>
<dbReference type="Gene3D" id="3.40.720.10">
    <property type="entry name" value="Alkaline Phosphatase, subunit A"/>
    <property type="match status" value="1"/>
</dbReference>
<evidence type="ECO:0000256" key="3">
    <source>
        <dbReference type="ARBA" id="ARBA00022801"/>
    </source>
</evidence>
<dbReference type="InterPro" id="IPR000917">
    <property type="entry name" value="Sulfatase_N"/>
</dbReference>
<proteinExistence type="inferred from homology"/>
<dbReference type="InterPro" id="IPR050738">
    <property type="entry name" value="Sulfatase"/>
</dbReference>
<comment type="similarity">
    <text evidence="1">Belongs to the sulfatase family.</text>
</comment>
<evidence type="ECO:0000259" key="6">
    <source>
        <dbReference type="Pfam" id="PF00884"/>
    </source>
</evidence>
<keyword evidence="5" id="KW-0732">Signal</keyword>
<dbReference type="AlphaFoldDB" id="A0A399SSC3"/>
<protein>
    <submittedName>
        <fullName evidence="7">Arylsulfatase</fullName>
    </submittedName>
</protein>
<dbReference type="InterPro" id="IPR024607">
    <property type="entry name" value="Sulfatase_CS"/>
</dbReference>
<keyword evidence="2" id="KW-0479">Metal-binding</keyword>
<keyword evidence="4" id="KW-0106">Calcium</keyword>
<keyword evidence="8" id="KW-1185">Reference proteome</keyword>
<dbReference type="Pfam" id="PF00884">
    <property type="entry name" value="Sulfatase"/>
    <property type="match status" value="1"/>
</dbReference>
<evidence type="ECO:0000256" key="2">
    <source>
        <dbReference type="ARBA" id="ARBA00022723"/>
    </source>
</evidence>
<dbReference type="PROSITE" id="PS00523">
    <property type="entry name" value="SULFATASE_1"/>
    <property type="match status" value="1"/>
</dbReference>
<dbReference type="SUPFAM" id="SSF53649">
    <property type="entry name" value="Alkaline phosphatase-like"/>
    <property type="match status" value="1"/>
</dbReference>
<dbReference type="RefSeq" id="WP_119439998.1">
    <property type="nucleotide sequence ID" value="NZ_QWGR01000019.1"/>
</dbReference>
<dbReference type="Proteomes" id="UP000265926">
    <property type="component" value="Unassembled WGS sequence"/>
</dbReference>
<dbReference type="CDD" id="cd16143">
    <property type="entry name" value="ARS_like"/>
    <property type="match status" value="1"/>
</dbReference>
<reference evidence="7 8" key="1">
    <citation type="submission" date="2018-08" db="EMBL/GenBank/DDBJ databases">
        <title>Pallidiluteibacterium maritimus gen. nov., sp. nov., isolated from coastal sediment.</title>
        <authorList>
            <person name="Zhou L.Y."/>
        </authorList>
    </citation>
    <scope>NUCLEOTIDE SEQUENCE [LARGE SCALE GENOMIC DNA]</scope>
    <source>
        <strain evidence="7 8">XSD2</strain>
    </source>
</reference>
<keyword evidence="3" id="KW-0378">Hydrolase</keyword>
<sequence>MYSIKSIFLVAMFAVLMSCSSSQKQEATQPNIIFILADDMGYGDVSSFNENSKIQTPNIDLLAANGVMFTDAHTSSAVCSPTRYSVLTGRYNWRSTLKNGVLSGYSTALIDPERLTLQDFLKNNGYQTACFGKWHLGWDWKIIENDSLSKDDLNALPNVDYASPVENGPKTRGFDESFVFCGSLDMAPYVWVENDVPTMVPAKYTVNTGKQTWWRNGPTSDDFVHEDVLPKVTEKTVSYIHEHAKDDAPFFVYMPLPAPHTPILPTEKFKGKSGVDNAYGDFVMMVNDVVGQVMKALEETGEAENTLLIFTSDNGCSPQADFQQLATKGHHPSYVFRGAKADIYEGGHRVPFVVRWPAKVSKSVSSQLVCTTDLFATFADAIGAEYPDDAAEDSYSFLSALGLESQAPERTNIVHHSLNGSFAYRKGKYKAIFCPGSGGWSAPQPGSEEAKALPPVQLYDLEADIAEQNNLESEFPEVLEEYRSELTSIVKNGRSTVGVLQKNDGPETWPQLKWMNETNNTK</sequence>
<dbReference type="PANTHER" id="PTHR42693:SF53">
    <property type="entry name" value="ENDO-4-O-SULFATASE"/>
    <property type="match status" value="1"/>
</dbReference>
<dbReference type="EMBL" id="QWGR01000019">
    <property type="protein sequence ID" value="RIJ45824.1"/>
    <property type="molecule type" value="Genomic_DNA"/>
</dbReference>
<feature type="domain" description="Sulfatase N-terminal" evidence="6">
    <location>
        <begin position="30"/>
        <end position="383"/>
    </location>
</feature>
<feature type="chain" id="PRO_5017330014" evidence="5">
    <location>
        <begin position="25"/>
        <end position="522"/>
    </location>
</feature>
<evidence type="ECO:0000256" key="5">
    <source>
        <dbReference type="SAM" id="SignalP"/>
    </source>
</evidence>
<dbReference type="GO" id="GO:0004065">
    <property type="term" value="F:arylsulfatase activity"/>
    <property type="evidence" value="ECO:0007669"/>
    <property type="project" value="TreeGrafter"/>
</dbReference>
<dbReference type="OrthoDB" id="9765065at2"/>
<comment type="caution">
    <text evidence="7">The sequence shown here is derived from an EMBL/GenBank/DDBJ whole genome shotgun (WGS) entry which is preliminary data.</text>
</comment>
<evidence type="ECO:0000313" key="8">
    <source>
        <dbReference type="Proteomes" id="UP000265926"/>
    </source>
</evidence>
<dbReference type="GO" id="GO:0046872">
    <property type="term" value="F:metal ion binding"/>
    <property type="evidence" value="ECO:0007669"/>
    <property type="project" value="UniProtKB-KW"/>
</dbReference>
<accession>A0A399SSC3</accession>
<evidence type="ECO:0000256" key="4">
    <source>
        <dbReference type="ARBA" id="ARBA00022837"/>
    </source>
</evidence>
<gene>
    <name evidence="7" type="ORF">D1614_21180</name>
</gene>
<dbReference type="InterPro" id="IPR017850">
    <property type="entry name" value="Alkaline_phosphatase_core_sf"/>
</dbReference>
<name>A0A399SSC3_9BACT</name>
<dbReference type="PROSITE" id="PS51257">
    <property type="entry name" value="PROKAR_LIPOPROTEIN"/>
    <property type="match status" value="1"/>
</dbReference>